<sequence length="54" mass="5948">MKKVDSSKNAILVSLRGSEATEAIHKAPNADSSVKMDRHALQGKARDDRETRKV</sequence>
<dbReference type="AlphaFoldDB" id="A0A377J1F8"/>
<name>A0A377J1F8_9HELI</name>
<evidence type="ECO:0000313" key="2">
    <source>
        <dbReference type="EMBL" id="STO96218.1"/>
    </source>
</evidence>
<reference evidence="2 4" key="1">
    <citation type="submission" date="2018-06" db="EMBL/GenBank/DDBJ databases">
        <authorList>
            <consortium name="Pathogen Informatics"/>
            <person name="Doyle S."/>
        </authorList>
    </citation>
    <scope>NUCLEOTIDE SEQUENCE [LARGE SCALE GENOMIC DNA]</scope>
    <source>
        <strain evidence="2 4">NCTC12410</strain>
    </source>
</reference>
<gene>
    <name evidence="2" type="ORF">NCTC12410_00027</name>
    <name evidence="3" type="ORF">NCTC12410_00092</name>
</gene>
<evidence type="ECO:0000313" key="3">
    <source>
        <dbReference type="EMBL" id="STO96283.1"/>
    </source>
</evidence>
<dbReference type="Proteomes" id="UP000254841">
    <property type="component" value="Unassembled WGS sequence"/>
</dbReference>
<dbReference type="EMBL" id="UGHV01000001">
    <property type="protein sequence ID" value="STO96283.1"/>
    <property type="molecule type" value="Genomic_DNA"/>
</dbReference>
<organism evidence="2 4">
    <name type="scientific">Helicobacter canis</name>
    <dbReference type="NCBI Taxonomy" id="29419"/>
    <lineage>
        <taxon>Bacteria</taxon>
        <taxon>Pseudomonadati</taxon>
        <taxon>Campylobacterota</taxon>
        <taxon>Epsilonproteobacteria</taxon>
        <taxon>Campylobacterales</taxon>
        <taxon>Helicobacteraceae</taxon>
        <taxon>Helicobacter</taxon>
    </lineage>
</organism>
<dbReference type="RefSeq" id="WP_181814104.1">
    <property type="nucleotide sequence ID" value="NZ_UGHV01000001.1"/>
</dbReference>
<dbReference type="EMBL" id="UGHV01000001">
    <property type="protein sequence ID" value="STO96218.1"/>
    <property type="molecule type" value="Genomic_DNA"/>
</dbReference>
<evidence type="ECO:0000256" key="1">
    <source>
        <dbReference type="SAM" id="MobiDB-lite"/>
    </source>
</evidence>
<accession>A0A377J1F8</accession>
<feature type="region of interest" description="Disordered" evidence="1">
    <location>
        <begin position="28"/>
        <end position="54"/>
    </location>
</feature>
<feature type="compositionally biased region" description="Basic and acidic residues" evidence="1">
    <location>
        <begin position="34"/>
        <end position="54"/>
    </location>
</feature>
<protein>
    <submittedName>
        <fullName evidence="2">Uncharacterized protein</fullName>
    </submittedName>
</protein>
<evidence type="ECO:0000313" key="4">
    <source>
        <dbReference type="Proteomes" id="UP000254841"/>
    </source>
</evidence>
<proteinExistence type="predicted"/>